<keyword evidence="3" id="KW-1185">Reference proteome</keyword>
<dbReference type="PROSITE" id="PS00141">
    <property type="entry name" value="ASP_PROTEASE"/>
    <property type="match status" value="1"/>
</dbReference>
<dbReference type="Pfam" id="PF13650">
    <property type="entry name" value="Asp_protease_2"/>
    <property type="match status" value="1"/>
</dbReference>
<dbReference type="Proteomes" id="UP001226574">
    <property type="component" value="Unassembled WGS sequence"/>
</dbReference>
<evidence type="ECO:0000313" key="3">
    <source>
        <dbReference type="Proteomes" id="UP001226574"/>
    </source>
</evidence>
<dbReference type="RefSeq" id="WP_016710470.1">
    <property type="nucleotide sequence ID" value="NZ_JAVIFY010000007.1"/>
</dbReference>
<reference evidence="2 3" key="1">
    <citation type="submission" date="2023-08" db="EMBL/GenBank/DDBJ databases">
        <title>Pseudoalteromonas haloplanktis LL1 genome.</title>
        <authorList>
            <person name="Wu S."/>
        </authorList>
    </citation>
    <scope>NUCLEOTIDE SEQUENCE [LARGE SCALE GENOMIC DNA]</scope>
    <source>
        <strain evidence="2 3">LL1</strain>
    </source>
</reference>
<dbReference type="InterPro" id="IPR021109">
    <property type="entry name" value="Peptidase_aspartic_dom_sf"/>
</dbReference>
<proteinExistence type="predicted"/>
<evidence type="ECO:0000313" key="2">
    <source>
        <dbReference type="EMBL" id="MDQ9092071.1"/>
    </source>
</evidence>
<keyword evidence="2" id="KW-0378">Hydrolase</keyword>
<keyword evidence="1" id="KW-0732">Signal</keyword>
<accession>A0ABU1BEA8</accession>
<gene>
    <name evidence="2" type="ORF">RC083_10780</name>
</gene>
<evidence type="ECO:0000256" key="1">
    <source>
        <dbReference type="SAM" id="SignalP"/>
    </source>
</evidence>
<feature type="signal peptide" evidence="1">
    <location>
        <begin position="1"/>
        <end position="18"/>
    </location>
</feature>
<dbReference type="EC" id="3.4.23.-" evidence="2"/>
<dbReference type="SUPFAM" id="SSF50630">
    <property type="entry name" value="Acid proteases"/>
    <property type="match status" value="1"/>
</dbReference>
<dbReference type="InterPro" id="IPR001969">
    <property type="entry name" value="Aspartic_peptidase_AS"/>
</dbReference>
<dbReference type="EMBL" id="JAVIFY010000007">
    <property type="protein sequence ID" value="MDQ9092071.1"/>
    <property type="molecule type" value="Genomic_DNA"/>
</dbReference>
<organism evidence="2 3">
    <name type="scientific">Pseudoalteromonas haloplanktis</name>
    <name type="common">Alteromonas haloplanktis</name>
    <dbReference type="NCBI Taxonomy" id="228"/>
    <lineage>
        <taxon>Bacteria</taxon>
        <taxon>Pseudomonadati</taxon>
        <taxon>Pseudomonadota</taxon>
        <taxon>Gammaproteobacteria</taxon>
        <taxon>Alteromonadales</taxon>
        <taxon>Pseudoalteromonadaceae</taxon>
        <taxon>Pseudoalteromonas</taxon>
    </lineage>
</organism>
<protein>
    <submittedName>
        <fullName evidence="2">Pepsin/retropepsin-like aspartic protease family protein</fullName>
        <ecNumber evidence="2">3.4.23.-</ecNumber>
    </submittedName>
</protein>
<sequence>MKLLLLLSMLFYSVNSIAGATQWIDFTLESGHVKIPVIVAGIDGYALLDTGAQLNAINPRFINKHQLSFDKGKKVRVKGIYGIEDKKSYNNVPTSFFGINTELDNLTEVNLGFHTTSLLFGAGFFNQFVMQLDYPNQKMRLITHDSIKLRDLENIKMQTQKGSGMPIVEVGLQDGQSVWLLLDTGNNGGLAIERKVARQMGWLDNLDITSGISMGANSIATTESFRIPTLKFGPFELENVLVSIPAEGQKAYLESQYEATGSRIKGRKVQGLIGYDVLKHFLITIDYKNGHAHIGLPDEK</sequence>
<name>A0ABU1BEA8_PSEHA</name>
<dbReference type="GO" id="GO:0016787">
    <property type="term" value="F:hydrolase activity"/>
    <property type="evidence" value="ECO:0007669"/>
    <property type="project" value="UniProtKB-KW"/>
</dbReference>
<feature type="chain" id="PRO_5046943159" evidence="1">
    <location>
        <begin position="19"/>
        <end position="300"/>
    </location>
</feature>
<dbReference type="Gene3D" id="2.40.70.10">
    <property type="entry name" value="Acid Proteases"/>
    <property type="match status" value="2"/>
</dbReference>
<comment type="caution">
    <text evidence="2">The sequence shown here is derived from an EMBL/GenBank/DDBJ whole genome shotgun (WGS) entry which is preliminary data.</text>
</comment>